<proteinExistence type="predicted"/>
<evidence type="ECO:0000313" key="2">
    <source>
        <dbReference type="Proteomes" id="UP000616151"/>
    </source>
</evidence>
<dbReference type="EMBL" id="JAENHL010000008">
    <property type="protein sequence ID" value="MBK1870357.1"/>
    <property type="molecule type" value="Genomic_DNA"/>
</dbReference>
<keyword evidence="2" id="KW-1185">Reference proteome</keyword>
<organism evidence="1 2">
    <name type="scientific">Taklimakanibacter albus</name>
    <dbReference type="NCBI Taxonomy" id="2800327"/>
    <lineage>
        <taxon>Bacteria</taxon>
        <taxon>Pseudomonadati</taxon>
        <taxon>Pseudomonadota</taxon>
        <taxon>Alphaproteobacteria</taxon>
        <taxon>Hyphomicrobiales</taxon>
        <taxon>Aestuariivirgaceae</taxon>
        <taxon>Taklimakanibacter</taxon>
    </lineage>
</organism>
<reference evidence="1" key="1">
    <citation type="submission" date="2021-01" db="EMBL/GenBank/DDBJ databases">
        <authorList>
            <person name="Sun Q."/>
        </authorList>
    </citation>
    <scope>NUCLEOTIDE SEQUENCE</scope>
    <source>
        <strain evidence="1">YIM B02566</strain>
    </source>
</reference>
<gene>
    <name evidence="1" type="ORF">JHL16_28595</name>
</gene>
<protein>
    <submittedName>
        <fullName evidence="1">Cell wall hydrolase</fullName>
    </submittedName>
</protein>
<dbReference type="Proteomes" id="UP000616151">
    <property type="component" value="Unassembled WGS sequence"/>
</dbReference>
<name>A0ACC5RCK7_9HYPH</name>
<comment type="caution">
    <text evidence="1">The sequence shown here is derived from an EMBL/GenBank/DDBJ whole genome shotgun (WGS) entry which is preliminary data.</text>
</comment>
<keyword evidence="1" id="KW-0378">Hydrolase</keyword>
<evidence type="ECO:0000313" key="1">
    <source>
        <dbReference type="EMBL" id="MBK1870357.1"/>
    </source>
</evidence>
<accession>A0ACC5RCK7</accession>
<sequence length="281" mass="31126">MQPEERNGVLSYVPYVFGGAMLVASFAFAGHYMGRNADAHGLVPEDTDIAVSSPVSTLIQKGSLMPSDATLDLITLPIIREQEVVSNGKSDYISPEPDVPVLAALPAQPTQPEKVEVEKRLAMTPPVWKLESTFKLKRNEKQKVVAQRRIRLAEENCLAKAVYFEARSESELGQLAVAKVVLNRVKDPNYPKTICGVVYQGSDRRNSCQFSFACDGVADEVKSKAAWDRSKKVAQKAIAGDQTIRVIGAATNYHADYVRPKWAKEMRKLIKIGRHIFYSDS</sequence>